<dbReference type="RefSeq" id="WP_134244917.1">
    <property type="nucleotide sequence ID" value="NZ_SNTY01000047.1"/>
</dbReference>
<reference evidence="2 3" key="1">
    <citation type="submission" date="2019-03" db="EMBL/GenBank/DDBJ databases">
        <title>Alkanindiges illinoisensis: a potential pathogenic isolated from ascites of a gastric cancer patient with abdominal metastasis.</title>
        <authorList>
            <person name="Hu X."/>
            <person name="Yang B."/>
            <person name="Yan X."/>
            <person name="Lin L."/>
            <person name="Zhao H."/>
            <person name="Zhou F."/>
            <person name="Su B."/>
            <person name="Chen J."/>
            <person name="Rui Y."/>
            <person name="Wang Q."/>
            <person name="Zheng L."/>
        </authorList>
    </citation>
    <scope>NUCLEOTIDE SEQUENCE [LARGE SCALE GENOMIC DNA]</scope>
    <source>
        <strain evidence="2 3">NFYY 23406</strain>
    </source>
</reference>
<feature type="domain" description="Putative Na+/H+ antiporter N-terminal" evidence="1">
    <location>
        <begin position="4"/>
        <end position="37"/>
    </location>
</feature>
<comment type="caution">
    <text evidence="2">The sequence shown here is derived from an EMBL/GenBank/DDBJ whole genome shotgun (WGS) entry which is preliminary data.</text>
</comment>
<dbReference type="STRING" id="1120977.GCA_000619845_01944"/>
<dbReference type="AlphaFoldDB" id="A0A4Y7XAG3"/>
<keyword evidence="3" id="KW-1185">Reference proteome</keyword>
<organism evidence="2 3">
    <name type="scientific">Alkanindiges illinoisensis</name>
    <dbReference type="NCBI Taxonomy" id="197183"/>
    <lineage>
        <taxon>Bacteria</taxon>
        <taxon>Pseudomonadati</taxon>
        <taxon>Pseudomonadota</taxon>
        <taxon>Gammaproteobacteria</taxon>
        <taxon>Moraxellales</taxon>
        <taxon>Moraxellaceae</taxon>
        <taxon>Alkanindiges</taxon>
    </lineage>
</organism>
<evidence type="ECO:0000313" key="2">
    <source>
        <dbReference type="EMBL" id="TEU25001.1"/>
    </source>
</evidence>
<dbReference type="Pfam" id="PF13726">
    <property type="entry name" value="Na_H_antiport_2"/>
    <property type="match status" value="1"/>
</dbReference>
<dbReference type="InterPro" id="IPR032813">
    <property type="entry name" value="Na_H_antiport_N"/>
</dbReference>
<name>A0A4Y7XAG3_9GAMM</name>
<dbReference type="EMBL" id="SNTY01000047">
    <property type="protein sequence ID" value="TEU25001.1"/>
    <property type="molecule type" value="Genomic_DNA"/>
</dbReference>
<accession>A0A4Y7XAG3</accession>
<evidence type="ECO:0000259" key="1">
    <source>
        <dbReference type="Pfam" id="PF13726"/>
    </source>
</evidence>
<evidence type="ECO:0000313" key="3">
    <source>
        <dbReference type="Proteomes" id="UP000297834"/>
    </source>
</evidence>
<gene>
    <name evidence="2" type="ORF">E2B99_10610</name>
</gene>
<proteinExistence type="predicted"/>
<dbReference type="Proteomes" id="UP000297834">
    <property type="component" value="Unassembled WGS sequence"/>
</dbReference>
<sequence>MLPLWGGLVGGLGLAGTVEAFNKDLGDGAQVALAYPMHCWVRLRWPCPVPVCRIHWSIAWCI</sequence>
<protein>
    <recommendedName>
        <fullName evidence="1">Putative Na+/H+ antiporter N-terminal domain-containing protein</fullName>
    </recommendedName>
</protein>